<proteinExistence type="predicted"/>
<sequence>MDDDSNLKSDENASPEKKGIPLRWILYAILTYAFFQTLYIWWQVRGA</sequence>
<gene>
    <name evidence="2" type="ORF">H5P30_16190</name>
</gene>
<dbReference type="Proteomes" id="UP000525652">
    <property type="component" value="Unassembled WGS sequence"/>
</dbReference>
<evidence type="ECO:0000313" key="2">
    <source>
        <dbReference type="EMBL" id="MBC2603323.1"/>
    </source>
</evidence>
<feature type="transmembrane region" description="Helical" evidence="1">
    <location>
        <begin position="24"/>
        <end position="42"/>
    </location>
</feature>
<accession>A0A7X1B0E2</accession>
<keyword evidence="1" id="KW-0812">Transmembrane</keyword>
<keyword evidence="1" id="KW-1133">Transmembrane helix</keyword>
<dbReference type="EMBL" id="JACHVA010000126">
    <property type="protein sequence ID" value="MBC2603323.1"/>
    <property type="molecule type" value="Genomic_DNA"/>
</dbReference>
<evidence type="ECO:0000313" key="3">
    <source>
        <dbReference type="Proteomes" id="UP000525652"/>
    </source>
</evidence>
<keyword evidence="1" id="KW-0472">Membrane</keyword>
<reference evidence="2 3" key="1">
    <citation type="submission" date="2020-07" db="EMBL/GenBank/DDBJ databases">
        <authorList>
            <person name="Feng X."/>
        </authorList>
    </citation>
    <scope>NUCLEOTIDE SEQUENCE [LARGE SCALE GENOMIC DNA]</scope>
    <source>
        <strain evidence="2 3">JCM14086</strain>
    </source>
</reference>
<evidence type="ECO:0000256" key="1">
    <source>
        <dbReference type="SAM" id="Phobius"/>
    </source>
</evidence>
<protein>
    <submittedName>
        <fullName evidence="2">Uncharacterized protein</fullName>
    </submittedName>
</protein>
<organism evidence="2 3">
    <name type="scientific">Puniceicoccus vermicola</name>
    <dbReference type="NCBI Taxonomy" id="388746"/>
    <lineage>
        <taxon>Bacteria</taxon>
        <taxon>Pseudomonadati</taxon>
        <taxon>Verrucomicrobiota</taxon>
        <taxon>Opitutia</taxon>
        <taxon>Puniceicoccales</taxon>
        <taxon>Puniceicoccaceae</taxon>
        <taxon>Puniceicoccus</taxon>
    </lineage>
</organism>
<name>A0A7X1B0E2_9BACT</name>
<keyword evidence="3" id="KW-1185">Reference proteome</keyword>
<comment type="caution">
    <text evidence="2">The sequence shown here is derived from an EMBL/GenBank/DDBJ whole genome shotgun (WGS) entry which is preliminary data.</text>
</comment>
<dbReference type="AlphaFoldDB" id="A0A7X1B0E2"/>
<dbReference type="RefSeq" id="WP_185693955.1">
    <property type="nucleotide sequence ID" value="NZ_JACHVA010000126.1"/>
</dbReference>